<dbReference type="Proteomes" id="UP000240728">
    <property type="component" value="Unassembled WGS sequence"/>
</dbReference>
<comment type="caution">
    <text evidence="1">The sequence shown here is derived from an EMBL/GenBank/DDBJ whole genome shotgun (WGS) entry which is preliminary data.</text>
</comment>
<organism evidence="1 2">
    <name type="scientific">Photobacterium kishitanii</name>
    <dbReference type="NCBI Taxonomy" id="318456"/>
    <lineage>
        <taxon>Bacteria</taxon>
        <taxon>Pseudomonadati</taxon>
        <taxon>Pseudomonadota</taxon>
        <taxon>Gammaproteobacteria</taxon>
        <taxon>Vibrionales</taxon>
        <taxon>Vibrionaceae</taxon>
        <taxon>Photobacterium</taxon>
    </lineage>
</organism>
<evidence type="ECO:0000313" key="2">
    <source>
        <dbReference type="Proteomes" id="UP000240728"/>
    </source>
</evidence>
<reference evidence="1 2" key="1">
    <citation type="submission" date="2018-01" db="EMBL/GenBank/DDBJ databases">
        <title>Whole genome sequencing of Histamine producing bacteria.</title>
        <authorList>
            <person name="Butler K."/>
        </authorList>
    </citation>
    <scope>NUCLEOTIDE SEQUENCE [LARGE SCALE GENOMIC DNA]</scope>
    <source>
        <strain evidence="1 2">A1-4</strain>
    </source>
</reference>
<accession>A0AAX0YNM7</accession>
<keyword evidence="2" id="KW-1185">Reference proteome</keyword>
<evidence type="ECO:0000313" key="1">
    <source>
        <dbReference type="EMBL" id="PSX38714.1"/>
    </source>
</evidence>
<sequence>MACSATIINIGVLFINYLYNESIRIINGYLPLLLNKIECNYYIELPSSAYSACLTTIKNMENLRSIIQCALPLTDDEAAKSLVETLDQHMERVIRTCKACMSKSIDMLQIKSYEFDQMLSNYVVNFCKSSLEYQRAVKTYVEGTASLTFSIEIYLRSFPDYGEYCKETYSFKSI</sequence>
<protein>
    <submittedName>
        <fullName evidence="1">Uncharacterized protein</fullName>
    </submittedName>
</protein>
<proteinExistence type="predicted"/>
<gene>
    <name evidence="1" type="ORF">C0W53_22845</name>
</gene>
<name>A0AAX0YNM7_9GAMM</name>
<dbReference type="EMBL" id="PYOZ01000035">
    <property type="protein sequence ID" value="PSX38714.1"/>
    <property type="molecule type" value="Genomic_DNA"/>
</dbReference>
<dbReference type="AlphaFoldDB" id="A0AAX0YNM7"/>